<dbReference type="RefSeq" id="XP_045097327.1">
    <property type="nucleotide sequence ID" value="XM_045244862.1"/>
</dbReference>
<dbReference type="AlphaFoldDB" id="A8Y0A9"/>
<dbReference type="CTD" id="8574609"/>
<keyword evidence="2" id="KW-0732">Signal</keyword>
<evidence type="ECO:0000313" key="3">
    <source>
        <dbReference type="EMBL" id="CAP38294.2"/>
    </source>
</evidence>
<keyword evidence="4" id="KW-1185">Reference proteome</keyword>
<dbReference type="Proteomes" id="UP000008549">
    <property type="component" value="Unassembled WGS sequence"/>
</dbReference>
<dbReference type="eggNOG" id="ENOG502T3A9">
    <property type="taxonomic scope" value="Eukaryota"/>
</dbReference>
<organism evidence="3 4">
    <name type="scientific">Caenorhabditis briggsae</name>
    <dbReference type="NCBI Taxonomy" id="6238"/>
    <lineage>
        <taxon>Eukaryota</taxon>
        <taxon>Metazoa</taxon>
        <taxon>Ecdysozoa</taxon>
        <taxon>Nematoda</taxon>
        <taxon>Chromadorea</taxon>
        <taxon>Rhabditida</taxon>
        <taxon>Rhabditina</taxon>
        <taxon>Rhabditomorpha</taxon>
        <taxon>Rhabditoidea</taxon>
        <taxon>Rhabditidae</taxon>
        <taxon>Peloderinae</taxon>
        <taxon>Caenorhabditis</taxon>
    </lineage>
</organism>
<sequence length="369" mass="40545">MPFLFALISINILSVSMVWLLVSCGKKENVNFYGLENFLGHQKNCEIQIFKENNGANPTEIPKKKETQNQSLAFSTVEKSQKRSDIYHEVAENLAFPASARCKNHDDAWRILALYLDYIRAVNPVEFEQFRMLDSALAVLHDFSFIGRTAQVSNETLALAVLYFLVDFHKIKINLGSATQPWYSILCKNAKIEELETMKQWMEQDLIGMKSDDFSNGSSLLEETLTLFPIFLCGGKKKNYDGEGDISLVQPGVQKINTTPSGGGFMATASSSGSKPLNDDFSVGVPPPHIPLADKSDERTLADIESIQSEKAMIREKKSKQAVAAVAANPTATSKSKRPGSQSPAHATSAEGATKQVKGSMKGSRSPAQ</sequence>
<dbReference type="FunCoup" id="A8Y0A9">
    <property type="interactions" value="308"/>
</dbReference>
<accession>A8Y0A9</accession>
<feature type="chain" id="PRO_5002733931" evidence="2">
    <location>
        <begin position="18"/>
        <end position="369"/>
    </location>
</feature>
<name>A8Y0A9_CAEBR</name>
<feature type="region of interest" description="Disordered" evidence="1">
    <location>
        <begin position="312"/>
        <end position="369"/>
    </location>
</feature>
<dbReference type="Pfam" id="PF06678">
    <property type="entry name" value="DUF1179"/>
    <property type="match status" value="1"/>
</dbReference>
<evidence type="ECO:0000256" key="2">
    <source>
        <dbReference type="SAM" id="SignalP"/>
    </source>
</evidence>
<dbReference type="HOGENOM" id="CLU_750575_0_0_1"/>
<reference evidence="3 4" key="2">
    <citation type="journal article" date="2011" name="PLoS Genet.">
        <title>Caenorhabditis briggsae recombinant inbred line genotypes reveal inter-strain incompatibility and the evolution of recombination.</title>
        <authorList>
            <person name="Ross J.A."/>
            <person name="Koboldt D.C."/>
            <person name="Staisch J.E."/>
            <person name="Chamberlin H.M."/>
            <person name="Gupta B.P."/>
            <person name="Miller R.D."/>
            <person name="Baird S.E."/>
            <person name="Haag E.S."/>
        </authorList>
    </citation>
    <scope>NUCLEOTIDE SEQUENCE [LARGE SCALE GENOMIC DNA]</scope>
    <source>
        <strain evidence="3 4">AF16</strain>
    </source>
</reference>
<evidence type="ECO:0000313" key="4">
    <source>
        <dbReference type="Proteomes" id="UP000008549"/>
    </source>
</evidence>
<feature type="signal peptide" evidence="2">
    <location>
        <begin position="1"/>
        <end position="17"/>
    </location>
</feature>
<reference evidence="3 4" key="1">
    <citation type="journal article" date="2003" name="PLoS Biol.">
        <title>The genome sequence of Caenorhabditis briggsae: a platform for comparative genomics.</title>
        <authorList>
            <person name="Stein L.D."/>
            <person name="Bao Z."/>
            <person name="Blasiar D."/>
            <person name="Blumenthal T."/>
            <person name="Brent M.R."/>
            <person name="Chen N."/>
            <person name="Chinwalla A."/>
            <person name="Clarke L."/>
            <person name="Clee C."/>
            <person name="Coghlan A."/>
            <person name="Coulson A."/>
            <person name="D'Eustachio P."/>
            <person name="Fitch D.H."/>
            <person name="Fulton L.A."/>
            <person name="Fulton R.E."/>
            <person name="Griffiths-Jones S."/>
            <person name="Harris T.W."/>
            <person name="Hillier L.W."/>
            <person name="Kamath R."/>
            <person name="Kuwabara P.E."/>
            <person name="Mardis E.R."/>
            <person name="Marra M.A."/>
            <person name="Miner T.L."/>
            <person name="Minx P."/>
            <person name="Mullikin J.C."/>
            <person name="Plumb R.W."/>
            <person name="Rogers J."/>
            <person name="Schein J.E."/>
            <person name="Sohrmann M."/>
            <person name="Spieth J."/>
            <person name="Stajich J.E."/>
            <person name="Wei C."/>
            <person name="Willey D."/>
            <person name="Wilson R.K."/>
            <person name="Durbin R."/>
            <person name="Waterston R.H."/>
        </authorList>
    </citation>
    <scope>NUCLEOTIDE SEQUENCE [LARGE SCALE GENOMIC DNA]</scope>
    <source>
        <strain evidence="3 4">AF16</strain>
    </source>
</reference>
<evidence type="ECO:0000313" key="5">
    <source>
        <dbReference type="WormBase" id="CBG21520"/>
    </source>
</evidence>
<protein>
    <submittedName>
        <fullName evidence="3">Protein CBG21520</fullName>
    </submittedName>
</protein>
<dbReference type="EMBL" id="HE601157">
    <property type="protein sequence ID" value="CAP38294.2"/>
    <property type="molecule type" value="Genomic_DNA"/>
</dbReference>
<dbReference type="KEGG" id="cbr:CBG_21520"/>
<dbReference type="GeneID" id="8574609"/>
<feature type="compositionally biased region" description="Polar residues" evidence="1">
    <location>
        <begin position="330"/>
        <end position="346"/>
    </location>
</feature>
<proteinExistence type="predicted"/>
<dbReference type="WormBase" id="CBG21520">
    <property type="protein sequence ID" value="CBP46941"/>
    <property type="gene ID" value="WBGene00040265"/>
</dbReference>
<gene>
    <name evidence="3 5" type="ORF">CBG21520</name>
    <name evidence="3" type="ORF">CBG_21520</name>
</gene>
<dbReference type="InParanoid" id="A8Y0A9"/>
<evidence type="ECO:0000256" key="1">
    <source>
        <dbReference type="SAM" id="MobiDB-lite"/>
    </source>
</evidence>
<dbReference type="InterPro" id="IPR009564">
    <property type="entry name" value="DUF1179"/>
</dbReference>